<dbReference type="AlphaFoldDB" id="A0ABD3R296"/>
<keyword evidence="2" id="KW-0812">Transmembrane</keyword>
<keyword evidence="4" id="KW-1185">Reference proteome</keyword>
<evidence type="ECO:0000313" key="4">
    <source>
        <dbReference type="Proteomes" id="UP001530400"/>
    </source>
</evidence>
<evidence type="ECO:0000313" key="3">
    <source>
        <dbReference type="EMBL" id="KAL3805211.1"/>
    </source>
</evidence>
<feature type="compositionally biased region" description="Basic residues" evidence="1">
    <location>
        <begin position="57"/>
        <end position="72"/>
    </location>
</feature>
<sequence>MMMVRSMNRTVSLLPRRRVLLLLFPESEAEYDDELDEALEEEAALSKPAKVTGLGKSRGKPKASKTKGRKGKGGFNIHNRQKKEKTARIGLTSAMSNLAPSGTWNDIVAPKDQWRGTILARLLPLLVTMVPSLSFLVPKMAVWGTEMQTCSLNFLALTVG</sequence>
<dbReference type="EMBL" id="JALLPJ020000010">
    <property type="protein sequence ID" value="KAL3805211.1"/>
    <property type="molecule type" value="Genomic_DNA"/>
</dbReference>
<evidence type="ECO:0000256" key="2">
    <source>
        <dbReference type="SAM" id="Phobius"/>
    </source>
</evidence>
<keyword evidence="2" id="KW-0472">Membrane</keyword>
<evidence type="ECO:0000256" key="1">
    <source>
        <dbReference type="SAM" id="MobiDB-lite"/>
    </source>
</evidence>
<protein>
    <submittedName>
        <fullName evidence="3">Uncharacterized protein</fullName>
    </submittedName>
</protein>
<feature type="transmembrane region" description="Helical" evidence="2">
    <location>
        <begin position="118"/>
        <end position="137"/>
    </location>
</feature>
<accession>A0ABD3R296</accession>
<dbReference type="Proteomes" id="UP001530400">
    <property type="component" value="Unassembled WGS sequence"/>
</dbReference>
<feature type="region of interest" description="Disordered" evidence="1">
    <location>
        <begin position="49"/>
        <end position="77"/>
    </location>
</feature>
<reference evidence="3 4" key="1">
    <citation type="submission" date="2024-10" db="EMBL/GenBank/DDBJ databases">
        <title>Updated reference genomes for cyclostephanoid diatoms.</title>
        <authorList>
            <person name="Roberts W.R."/>
            <person name="Alverson A.J."/>
        </authorList>
    </citation>
    <scope>NUCLEOTIDE SEQUENCE [LARGE SCALE GENOMIC DNA]</scope>
    <source>
        <strain evidence="3 4">AJA010-31</strain>
    </source>
</reference>
<organism evidence="3 4">
    <name type="scientific">Cyclotella atomus</name>
    <dbReference type="NCBI Taxonomy" id="382360"/>
    <lineage>
        <taxon>Eukaryota</taxon>
        <taxon>Sar</taxon>
        <taxon>Stramenopiles</taxon>
        <taxon>Ochrophyta</taxon>
        <taxon>Bacillariophyta</taxon>
        <taxon>Coscinodiscophyceae</taxon>
        <taxon>Thalassiosirophycidae</taxon>
        <taxon>Stephanodiscales</taxon>
        <taxon>Stephanodiscaceae</taxon>
        <taxon>Cyclotella</taxon>
    </lineage>
</organism>
<comment type="caution">
    <text evidence="3">The sequence shown here is derived from an EMBL/GenBank/DDBJ whole genome shotgun (WGS) entry which is preliminary data.</text>
</comment>
<gene>
    <name evidence="3" type="ORF">ACHAWO_000032</name>
</gene>
<keyword evidence="2" id="KW-1133">Transmembrane helix</keyword>
<name>A0ABD3R296_9STRA</name>
<proteinExistence type="predicted"/>